<evidence type="ECO:0000256" key="1">
    <source>
        <dbReference type="ARBA" id="ARBA00009809"/>
    </source>
</evidence>
<reference evidence="10" key="2">
    <citation type="submission" date="2025-08" db="UniProtKB">
        <authorList>
            <consortium name="Ensembl"/>
        </authorList>
    </citation>
    <scope>IDENTIFICATION</scope>
</reference>
<feature type="domain" description="Beta-galactosidase 1-like first all-beta" evidence="8">
    <location>
        <begin position="362"/>
        <end position="425"/>
    </location>
</feature>
<evidence type="ECO:0000259" key="8">
    <source>
        <dbReference type="Pfam" id="PF21317"/>
    </source>
</evidence>
<feature type="active site" description="Proton donor" evidence="6">
    <location>
        <position position="177"/>
    </location>
</feature>
<protein>
    <submittedName>
        <fullName evidence="10">Galactosidase, beta 1</fullName>
    </submittedName>
</protein>
<dbReference type="InterPro" id="IPR026283">
    <property type="entry name" value="B-gal_1-like"/>
</dbReference>
<dbReference type="GO" id="GO:0004565">
    <property type="term" value="F:beta-galactosidase activity"/>
    <property type="evidence" value="ECO:0007669"/>
    <property type="project" value="InterPro"/>
</dbReference>
<dbReference type="SUPFAM" id="SSF51445">
    <property type="entry name" value="(Trans)glycosidases"/>
    <property type="match status" value="1"/>
</dbReference>
<dbReference type="InterPro" id="IPR048913">
    <property type="entry name" value="BetaGal_gal-bd"/>
</dbReference>
<dbReference type="AlphaFoldDB" id="A0AAQ4QD66"/>
<dbReference type="Gene3D" id="2.60.120.260">
    <property type="entry name" value="Galactose-binding domain-like"/>
    <property type="match status" value="3"/>
</dbReference>
<evidence type="ECO:0000259" key="7">
    <source>
        <dbReference type="Pfam" id="PF01301"/>
    </source>
</evidence>
<evidence type="ECO:0000256" key="6">
    <source>
        <dbReference type="PIRSR" id="PIRSR006336-1"/>
    </source>
</evidence>
<dbReference type="PROSITE" id="PS01182">
    <property type="entry name" value="GLYCOSYL_HYDROL_F35"/>
    <property type="match status" value="1"/>
</dbReference>
<dbReference type="Gene3D" id="3.20.20.80">
    <property type="entry name" value="Glycosidases"/>
    <property type="match status" value="1"/>
</dbReference>
<keyword evidence="11" id="KW-1185">Reference proteome</keyword>
<dbReference type="PANTHER" id="PTHR23421">
    <property type="entry name" value="BETA-GALACTOSIDASE RELATED"/>
    <property type="match status" value="1"/>
</dbReference>
<evidence type="ECO:0000259" key="9">
    <source>
        <dbReference type="Pfam" id="PF21467"/>
    </source>
</evidence>
<feature type="domain" description="Glycoside hydrolase 35 catalytic" evidence="7">
    <location>
        <begin position="34"/>
        <end position="340"/>
    </location>
</feature>
<dbReference type="Pfam" id="PF21467">
    <property type="entry name" value="BetaGal_gal-bd"/>
    <property type="match status" value="1"/>
</dbReference>
<keyword evidence="5" id="KW-0326">Glycosidase</keyword>
<feature type="domain" description="Beta-galactosidase galactose-binding" evidence="9">
    <location>
        <begin position="453"/>
        <end position="514"/>
    </location>
</feature>
<organism evidence="10 11">
    <name type="scientific">Gasterosteus aculeatus aculeatus</name>
    <name type="common">three-spined stickleback</name>
    <dbReference type="NCBI Taxonomy" id="481459"/>
    <lineage>
        <taxon>Eukaryota</taxon>
        <taxon>Metazoa</taxon>
        <taxon>Chordata</taxon>
        <taxon>Craniata</taxon>
        <taxon>Vertebrata</taxon>
        <taxon>Euteleostomi</taxon>
        <taxon>Actinopterygii</taxon>
        <taxon>Neopterygii</taxon>
        <taxon>Teleostei</taxon>
        <taxon>Neoteleostei</taxon>
        <taxon>Acanthomorphata</taxon>
        <taxon>Eupercaria</taxon>
        <taxon>Perciformes</taxon>
        <taxon>Cottioidei</taxon>
        <taxon>Gasterosteales</taxon>
        <taxon>Gasterosteidae</taxon>
        <taxon>Gasterosteus</taxon>
    </lineage>
</organism>
<dbReference type="InterPro" id="IPR019801">
    <property type="entry name" value="Glyco_hydro_35_CS"/>
</dbReference>
<dbReference type="SUPFAM" id="SSF49785">
    <property type="entry name" value="Galactose-binding domain-like"/>
    <property type="match status" value="1"/>
</dbReference>
<evidence type="ECO:0000256" key="5">
    <source>
        <dbReference type="ARBA" id="ARBA00023295"/>
    </source>
</evidence>
<dbReference type="PIRSF" id="PIRSF006336">
    <property type="entry name" value="B-gal"/>
    <property type="match status" value="1"/>
</dbReference>
<keyword evidence="4" id="KW-0325">Glycoprotein</keyword>
<evidence type="ECO:0000313" key="11">
    <source>
        <dbReference type="Proteomes" id="UP000007635"/>
    </source>
</evidence>
<keyword evidence="2" id="KW-0732">Signal</keyword>
<dbReference type="GeneTree" id="ENSGT00950000182942"/>
<dbReference type="InterPro" id="IPR048912">
    <property type="entry name" value="BetaGal1-like_ABD1"/>
</dbReference>
<name>A0AAQ4QD66_GASAC</name>
<evidence type="ECO:0000256" key="4">
    <source>
        <dbReference type="ARBA" id="ARBA00023180"/>
    </source>
</evidence>
<dbReference type="InterPro" id="IPR008979">
    <property type="entry name" value="Galactose-bd-like_sf"/>
</dbReference>
<dbReference type="Pfam" id="PF21317">
    <property type="entry name" value="BetaGal_ABD_1"/>
    <property type="match status" value="1"/>
</dbReference>
<accession>A0AAQ4QD66</accession>
<reference evidence="10 11" key="1">
    <citation type="journal article" date="2021" name="G3 (Bethesda)">
        <title>Improved contiguity of the threespine stickleback genome using long-read sequencing.</title>
        <authorList>
            <person name="Nath S."/>
            <person name="Shaw D.E."/>
            <person name="White M.A."/>
        </authorList>
    </citation>
    <scope>NUCLEOTIDE SEQUENCE [LARGE SCALE GENOMIC DNA]</scope>
    <source>
        <strain evidence="10 11">Lake Benthic</strain>
    </source>
</reference>
<evidence type="ECO:0000313" key="10">
    <source>
        <dbReference type="Ensembl" id="ENSGACP00000048567.1"/>
    </source>
</evidence>
<dbReference type="PRINTS" id="PR00742">
    <property type="entry name" value="GLHYDRLASE35"/>
</dbReference>
<dbReference type="Pfam" id="PF01301">
    <property type="entry name" value="Glyco_hydro_35"/>
    <property type="match status" value="1"/>
</dbReference>
<dbReference type="FunFam" id="3.20.20.80:FF:000017">
    <property type="entry name" value="Beta-galactosidase"/>
    <property type="match status" value="1"/>
</dbReference>
<evidence type="ECO:0000256" key="2">
    <source>
        <dbReference type="ARBA" id="ARBA00022729"/>
    </source>
</evidence>
<dbReference type="Proteomes" id="UP000007635">
    <property type="component" value="Chromosome IX"/>
</dbReference>
<dbReference type="InterPro" id="IPR031330">
    <property type="entry name" value="Gly_Hdrlase_35_cat"/>
</dbReference>
<dbReference type="InterPro" id="IPR001944">
    <property type="entry name" value="Glycoside_Hdrlase_35"/>
</dbReference>
<dbReference type="Ensembl" id="ENSGACT00000052907.1">
    <property type="protein sequence ID" value="ENSGACP00000048567.1"/>
    <property type="gene ID" value="ENSGACG00000017633.2"/>
</dbReference>
<dbReference type="InterPro" id="IPR017853">
    <property type="entry name" value="GH"/>
</dbReference>
<comment type="similarity">
    <text evidence="1">Belongs to the glycosyl hydrolase 35 family.</text>
</comment>
<sequence>REAGSCSEDSSWLCSDPELGGPPSFSVDYQKDCFRKDGEAFRYISGSIHYSRIPRVYWKDRLLKMYMAGLNAIQTYIPWNYHEEVPGQYNFSGDRDLGHFLQLAQDIGLLVILRPGPYVCAEWDMGGLPAWLLRKKDIVLRSSDAAVDKWMGKLLPMMKAFLYQNGGPIITVQVENEYGSYSACDYNYMRHLTALFRSHLGEEVVLFTTDGAGLRYLKCGSIQGLYATVDFGPGRFSGVQRHAEPRGPLVNSEFYTGWLDHWGSAHSVVPSAAVAKSLNEMLALGANVNLYMFIGGTNFGYWNGANDPYGAQPTSYDYDAPLTEAGDLTQKYFAIREVIKLVRTRARASHFASRYCFSCLVAVGILERNKVITVNVTGKAGSRVDILVENMGRINYGSHINDFKGLVTNLTLGKDTLTGWTMYSLSIDEAVRQGLLDEMRPTDSPQPLALYLPAFYAGSFIIPDGIPDLPQDTYIQLPKWRKGQVWINGFNLGRYWPTRGPQVTLFVPANILSTAAPNNVTVLELEEAPCSSGPCSVEFTATPVLNATVQSQGKWQRRLFSKEDLV</sequence>
<evidence type="ECO:0000256" key="3">
    <source>
        <dbReference type="ARBA" id="ARBA00022801"/>
    </source>
</evidence>
<proteinExistence type="inferred from homology"/>
<feature type="active site" description="Nucleophile" evidence="6">
    <location>
        <position position="253"/>
    </location>
</feature>
<reference evidence="10" key="3">
    <citation type="submission" date="2025-09" db="UniProtKB">
        <authorList>
            <consortium name="Ensembl"/>
        </authorList>
    </citation>
    <scope>IDENTIFICATION</scope>
</reference>
<dbReference type="GO" id="GO:0005975">
    <property type="term" value="P:carbohydrate metabolic process"/>
    <property type="evidence" value="ECO:0007669"/>
    <property type="project" value="InterPro"/>
</dbReference>
<keyword evidence="3" id="KW-0378">Hydrolase</keyword>